<name>A0AAJ3NPZ1_9MYCO</name>
<evidence type="ECO:0000313" key="3">
    <source>
        <dbReference type="Proteomes" id="UP000193387"/>
    </source>
</evidence>
<dbReference type="Proteomes" id="UP000193387">
    <property type="component" value="Unassembled WGS sequence"/>
</dbReference>
<keyword evidence="3" id="KW-1185">Reference proteome</keyword>
<dbReference type="SUPFAM" id="SSF109854">
    <property type="entry name" value="DinB/YfiT-like putative metalloenzymes"/>
    <property type="match status" value="1"/>
</dbReference>
<dbReference type="GO" id="GO:0046872">
    <property type="term" value="F:metal ion binding"/>
    <property type="evidence" value="ECO:0007669"/>
    <property type="project" value="InterPro"/>
</dbReference>
<feature type="domain" description="Mycothiol-dependent maleylpyruvate isomerase metal-binding" evidence="1">
    <location>
        <begin position="10"/>
        <end position="94"/>
    </location>
</feature>
<dbReference type="RefSeq" id="WP_085255770.1">
    <property type="nucleotide sequence ID" value="NZ_AP022573.1"/>
</dbReference>
<gene>
    <name evidence="2" type="ORF">AWC23_13065</name>
</gene>
<reference evidence="2 3" key="1">
    <citation type="submission" date="2016-01" db="EMBL/GenBank/DDBJ databases">
        <title>The new phylogeny of the genus Mycobacterium.</title>
        <authorList>
            <person name="Tarcisio F."/>
            <person name="Conor M."/>
            <person name="Antonella G."/>
            <person name="Elisabetta G."/>
            <person name="Giulia F.S."/>
            <person name="Sara T."/>
            <person name="Anna F."/>
            <person name="Clotilde B."/>
            <person name="Roberto B."/>
            <person name="Veronica D.S."/>
            <person name="Fabio R."/>
            <person name="Monica P."/>
            <person name="Olivier J."/>
            <person name="Enrico T."/>
            <person name="Nicola S."/>
        </authorList>
    </citation>
    <scope>NUCLEOTIDE SEQUENCE [LARGE SCALE GENOMIC DNA]</scope>
    <source>
        <strain evidence="2 3">DSM 44616</strain>
    </source>
</reference>
<organism evidence="2 3">
    <name type="scientific">Mycobacterium saskatchewanense</name>
    <dbReference type="NCBI Taxonomy" id="220927"/>
    <lineage>
        <taxon>Bacteria</taxon>
        <taxon>Bacillati</taxon>
        <taxon>Actinomycetota</taxon>
        <taxon>Actinomycetes</taxon>
        <taxon>Mycobacteriales</taxon>
        <taxon>Mycobacteriaceae</taxon>
        <taxon>Mycobacterium</taxon>
        <taxon>Mycobacterium simiae complex</taxon>
    </lineage>
</organism>
<protein>
    <recommendedName>
        <fullName evidence="1">Mycothiol-dependent maleylpyruvate isomerase metal-binding domain-containing protein</fullName>
    </recommendedName>
</protein>
<dbReference type="AlphaFoldDB" id="A0AAJ3NPZ1"/>
<dbReference type="InterPro" id="IPR034660">
    <property type="entry name" value="DinB/YfiT-like"/>
</dbReference>
<evidence type="ECO:0000313" key="2">
    <source>
        <dbReference type="EMBL" id="ORW71692.1"/>
    </source>
</evidence>
<dbReference type="Gene3D" id="1.20.120.450">
    <property type="entry name" value="dinb family like domain"/>
    <property type="match status" value="1"/>
</dbReference>
<proteinExistence type="predicted"/>
<dbReference type="NCBIfam" id="TIGR03083">
    <property type="entry name" value="maleylpyruvate isomerase family mycothiol-dependent enzyme"/>
    <property type="match status" value="1"/>
</dbReference>
<accession>A0AAJ3NPZ1</accession>
<sequence length="211" mass="22445">MSKSTDALQENDARFAELVRGLSAAQWTQPSLCTEWTNHDVLAHLVVGYAASLASIAATMVRRAGSFNGANTDLARTLAAQRAPDDLIDQFVALTAEPRGVGRIFPRRLLLGDHVVHELDIAYALGRDSEIPTATVAAVLDTQVRIPNPFVPAAARARGLNLVAAEADWSHHANGPTVTGQAAHLASVLAGRPWALPKLRGRGVEVLAARL</sequence>
<dbReference type="EMBL" id="LQPR01000028">
    <property type="protein sequence ID" value="ORW71692.1"/>
    <property type="molecule type" value="Genomic_DNA"/>
</dbReference>
<dbReference type="Pfam" id="PF11716">
    <property type="entry name" value="MDMPI_N"/>
    <property type="match status" value="1"/>
</dbReference>
<dbReference type="InterPro" id="IPR017517">
    <property type="entry name" value="Maleyloyr_isom"/>
</dbReference>
<comment type="caution">
    <text evidence="2">The sequence shown here is derived from an EMBL/GenBank/DDBJ whole genome shotgun (WGS) entry which is preliminary data.</text>
</comment>
<dbReference type="InterPro" id="IPR024344">
    <property type="entry name" value="MDMPI_metal-binding"/>
</dbReference>
<evidence type="ECO:0000259" key="1">
    <source>
        <dbReference type="Pfam" id="PF11716"/>
    </source>
</evidence>